<evidence type="ECO:0000313" key="1">
    <source>
        <dbReference type="EMBL" id="TKR96573.1"/>
    </source>
</evidence>
<gene>
    <name evidence="1" type="ORF">L596_010574</name>
</gene>
<reference evidence="1 2" key="2">
    <citation type="journal article" date="2019" name="G3 (Bethesda)">
        <title>Hybrid Assembly of the Genome of the Entomopathogenic Nematode Steinernema carpocapsae Identifies the X-Chromosome.</title>
        <authorList>
            <person name="Serra L."/>
            <person name="Macchietto M."/>
            <person name="Macias-Munoz A."/>
            <person name="McGill C.J."/>
            <person name="Rodriguez I.M."/>
            <person name="Rodriguez B."/>
            <person name="Murad R."/>
            <person name="Mortazavi A."/>
        </authorList>
    </citation>
    <scope>NUCLEOTIDE SEQUENCE [LARGE SCALE GENOMIC DNA]</scope>
    <source>
        <strain evidence="1 2">ALL</strain>
    </source>
</reference>
<protein>
    <submittedName>
        <fullName evidence="1">Uncharacterized protein</fullName>
    </submittedName>
</protein>
<proteinExistence type="predicted"/>
<dbReference type="EMBL" id="AZBU02000002">
    <property type="protein sequence ID" value="TKR96573.1"/>
    <property type="molecule type" value="Genomic_DNA"/>
</dbReference>
<dbReference type="Proteomes" id="UP000298663">
    <property type="component" value="Unassembled WGS sequence"/>
</dbReference>
<dbReference type="AlphaFoldDB" id="A0A4U5PJ89"/>
<name>A0A4U5PJ89_STECR</name>
<keyword evidence="2" id="KW-1185">Reference proteome</keyword>
<comment type="caution">
    <text evidence="1">The sequence shown here is derived from an EMBL/GenBank/DDBJ whole genome shotgun (WGS) entry which is preliminary data.</text>
</comment>
<organism evidence="1 2">
    <name type="scientific">Steinernema carpocapsae</name>
    <name type="common">Entomopathogenic nematode</name>
    <dbReference type="NCBI Taxonomy" id="34508"/>
    <lineage>
        <taxon>Eukaryota</taxon>
        <taxon>Metazoa</taxon>
        <taxon>Ecdysozoa</taxon>
        <taxon>Nematoda</taxon>
        <taxon>Chromadorea</taxon>
        <taxon>Rhabditida</taxon>
        <taxon>Tylenchina</taxon>
        <taxon>Panagrolaimomorpha</taxon>
        <taxon>Strongyloidoidea</taxon>
        <taxon>Steinernematidae</taxon>
        <taxon>Steinernema</taxon>
    </lineage>
</organism>
<accession>A0A4U5PJ89</accession>
<reference evidence="1 2" key="1">
    <citation type="journal article" date="2015" name="Genome Biol.">
        <title>Comparative genomics of Steinernema reveals deeply conserved gene regulatory networks.</title>
        <authorList>
            <person name="Dillman A.R."/>
            <person name="Macchietto M."/>
            <person name="Porter C.F."/>
            <person name="Rogers A."/>
            <person name="Williams B."/>
            <person name="Antoshechkin I."/>
            <person name="Lee M.M."/>
            <person name="Goodwin Z."/>
            <person name="Lu X."/>
            <person name="Lewis E.E."/>
            <person name="Goodrich-Blair H."/>
            <person name="Stock S.P."/>
            <person name="Adams B.J."/>
            <person name="Sternberg P.W."/>
            <person name="Mortazavi A."/>
        </authorList>
    </citation>
    <scope>NUCLEOTIDE SEQUENCE [LARGE SCALE GENOMIC DNA]</scope>
    <source>
        <strain evidence="1 2">ALL</strain>
    </source>
</reference>
<sequence length="93" mass="10253">MGGLLTINLEEYCQATFTSGKVCQRTVYRFRGNPPMTQPSLDQHSIFTSSLRDGWAIGGSPDYGRISSLEPLSYCSQATLTLWSTTDHQSNSS</sequence>
<evidence type="ECO:0000313" key="2">
    <source>
        <dbReference type="Proteomes" id="UP000298663"/>
    </source>
</evidence>